<evidence type="ECO:0000256" key="3">
    <source>
        <dbReference type="ARBA" id="ARBA00004664"/>
    </source>
</evidence>
<keyword evidence="11" id="KW-0511">Multifunctional enzyme</keyword>
<dbReference type="GO" id="GO:0000162">
    <property type="term" value="P:L-tryptophan biosynthetic process"/>
    <property type="evidence" value="ECO:0007669"/>
    <property type="project" value="UniProtKB-UniPathway"/>
</dbReference>
<comment type="catalytic activity">
    <reaction evidence="2">
        <text>1-(2-carboxyphenylamino)-1-deoxy-D-ribulose 5-phosphate + H(+) = (1S,2R)-1-C-(indol-3-yl)glycerol 3-phosphate + CO2 + H2O</text>
        <dbReference type="Rhea" id="RHEA:23476"/>
        <dbReference type="ChEBI" id="CHEBI:15377"/>
        <dbReference type="ChEBI" id="CHEBI:15378"/>
        <dbReference type="ChEBI" id="CHEBI:16526"/>
        <dbReference type="ChEBI" id="CHEBI:58613"/>
        <dbReference type="ChEBI" id="CHEBI:58866"/>
        <dbReference type="EC" id="4.1.1.48"/>
    </reaction>
</comment>
<dbReference type="PANTHER" id="PTHR22854">
    <property type="entry name" value="TRYPTOPHAN BIOSYNTHESIS PROTEIN"/>
    <property type="match status" value="1"/>
</dbReference>
<proteinExistence type="inferred from homology"/>
<dbReference type="UniPathway" id="UPA00035">
    <property type="reaction ID" value="UER00042"/>
</dbReference>
<accession>A0A077ZCP1</accession>
<dbReference type="PANTHER" id="PTHR22854:SF2">
    <property type="entry name" value="INDOLE-3-GLYCEROL-PHOSPHATE SYNTHASE"/>
    <property type="match status" value="1"/>
</dbReference>
<dbReference type="InterPro" id="IPR045186">
    <property type="entry name" value="Indole-3-glycerol_P_synth"/>
</dbReference>
<evidence type="ECO:0000256" key="9">
    <source>
        <dbReference type="ARBA" id="ARBA00023235"/>
    </source>
</evidence>
<dbReference type="InterPro" id="IPR011060">
    <property type="entry name" value="RibuloseP-bd_barrel"/>
</dbReference>
<evidence type="ECO:0000256" key="5">
    <source>
        <dbReference type="ARBA" id="ARBA00022605"/>
    </source>
</evidence>
<dbReference type="Proteomes" id="UP000030665">
    <property type="component" value="Unassembled WGS sequence"/>
</dbReference>
<reference evidence="13" key="2">
    <citation type="submission" date="2014-03" db="EMBL/GenBank/DDBJ databases">
        <title>The whipworm genome and dual-species transcriptomics of an intimate host-pathogen interaction.</title>
        <authorList>
            <person name="Foth B.J."/>
            <person name="Tsai I.J."/>
            <person name="Reid A.J."/>
            <person name="Bancroft A.J."/>
            <person name="Nichol S."/>
            <person name="Tracey A."/>
            <person name="Holroyd N."/>
            <person name="Cotton J.A."/>
            <person name="Stanley E.J."/>
            <person name="Zarowiecki M."/>
            <person name="Liu J.Z."/>
            <person name="Huckvale T."/>
            <person name="Cooper P.J."/>
            <person name="Grencis R.K."/>
            <person name="Berriman M."/>
        </authorList>
    </citation>
    <scope>NUCLEOTIDE SEQUENCE [LARGE SCALE GENOMIC DNA]</scope>
</reference>
<gene>
    <name evidence="13" type="ORF">TTRE_0000560901</name>
</gene>
<keyword evidence="9" id="KW-0413">Isomerase</keyword>
<evidence type="ECO:0000256" key="10">
    <source>
        <dbReference type="ARBA" id="ARBA00023239"/>
    </source>
</evidence>
<keyword evidence="14" id="KW-1185">Reference proteome</keyword>
<comment type="pathway">
    <text evidence="4">Amino-acid biosynthesis; L-tryptophan biosynthesis; L-tryptophan from chorismate: step 4/5.</text>
</comment>
<dbReference type="STRING" id="36087.A0A077ZCP1"/>
<feature type="domain" description="Indole-3-glycerol phosphate synthase" evidence="12">
    <location>
        <begin position="2"/>
        <end position="205"/>
    </location>
</feature>
<evidence type="ECO:0000256" key="1">
    <source>
        <dbReference type="ARBA" id="ARBA00001164"/>
    </source>
</evidence>
<organism evidence="13 14">
    <name type="scientific">Trichuris trichiura</name>
    <name type="common">Whipworm</name>
    <name type="synonym">Trichocephalus trichiurus</name>
    <dbReference type="NCBI Taxonomy" id="36087"/>
    <lineage>
        <taxon>Eukaryota</taxon>
        <taxon>Metazoa</taxon>
        <taxon>Ecdysozoa</taxon>
        <taxon>Nematoda</taxon>
        <taxon>Enoplea</taxon>
        <taxon>Dorylaimia</taxon>
        <taxon>Trichinellida</taxon>
        <taxon>Trichuridae</taxon>
        <taxon>Trichuris</taxon>
    </lineage>
</organism>
<evidence type="ECO:0000256" key="6">
    <source>
        <dbReference type="ARBA" id="ARBA00022793"/>
    </source>
</evidence>
<keyword evidence="8" id="KW-0057">Aromatic amino acid biosynthesis</keyword>
<evidence type="ECO:0000256" key="8">
    <source>
        <dbReference type="ARBA" id="ARBA00023141"/>
    </source>
</evidence>
<keyword evidence="7" id="KW-0822">Tryptophan biosynthesis</keyword>
<keyword evidence="6" id="KW-0210">Decarboxylase</keyword>
<dbReference type="Pfam" id="PF00218">
    <property type="entry name" value="IGPS"/>
    <property type="match status" value="1"/>
</dbReference>
<dbReference type="InterPro" id="IPR013798">
    <property type="entry name" value="Indole-3-glycerol_P_synth_dom"/>
</dbReference>
<reference evidence="13" key="1">
    <citation type="submission" date="2014-01" db="EMBL/GenBank/DDBJ databases">
        <authorList>
            <person name="Aslett M."/>
        </authorList>
    </citation>
    <scope>NUCLEOTIDE SEQUENCE</scope>
</reference>
<dbReference type="Gene3D" id="3.20.20.70">
    <property type="entry name" value="Aldolase class I"/>
    <property type="match status" value="2"/>
</dbReference>
<dbReference type="GO" id="GO:0004640">
    <property type="term" value="F:phosphoribosylanthranilate isomerase activity"/>
    <property type="evidence" value="ECO:0007669"/>
    <property type="project" value="UniProtKB-EC"/>
</dbReference>
<dbReference type="InterPro" id="IPR001240">
    <property type="entry name" value="PRAI_dom"/>
</dbReference>
<evidence type="ECO:0000259" key="12">
    <source>
        <dbReference type="Pfam" id="PF00218"/>
    </source>
</evidence>
<dbReference type="OrthoDB" id="10064004at2759"/>
<evidence type="ECO:0000256" key="7">
    <source>
        <dbReference type="ARBA" id="ARBA00022822"/>
    </source>
</evidence>
<name>A0A077ZCP1_TRITR</name>
<dbReference type="GO" id="GO:0004425">
    <property type="term" value="F:indole-3-glycerol-phosphate synthase activity"/>
    <property type="evidence" value="ECO:0007669"/>
    <property type="project" value="UniProtKB-EC"/>
</dbReference>
<dbReference type="AlphaFoldDB" id="A0A077ZCP1"/>
<evidence type="ECO:0000256" key="2">
    <source>
        <dbReference type="ARBA" id="ARBA00001633"/>
    </source>
</evidence>
<comment type="pathway">
    <text evidence="3">Amino-acid biosynthesis; L-tryptophan biosynthesis; L-tryptophan from chorismate: step 3/5.</text>
</comment>
<protein>
    <submittedName>
        <fullName evidence="13">RibD C and IGPS domain containing protein</fullName>
    </submittedName>
</protein>
<evidence type="ECO:0000313" key="14">
    <source>
        <dbReference type="Proteomes" id="UP000030665"/>
    </source>
</evidence>
<evidence type="ECO:0000256" key="11">
    <source>
        <dbReference type="ARBA" id="ARBA00023268"/>
    </source>
</evidence>
<dbReference type="CDD" id="cd00405">
    <property type="entry name" value="PRAI"/>
    <property type="match status" value="1"/>
</dbReference>
<keyword evidence="5" id="KW-0028">Amino-acid biosynthesis</keyword>
<evidence type="ECO:0000313" key="13">
    <source>
        <dbReference type="EMBL" id="CDW57318.1"/>
    </source>
</evidence>
<evidence type="ECO:0000256" key="4">
    <source>
        <dbReference type="ARBA" id="ARBA00004696"/>
    </source>
</evidence>
<dbReference type="InterPro" id="IPR013785">
    <property type="entry name" value="Aldolase_TIM"/>
</dbReference>
<dbReference type="HAMAP" id="MF_00135">
    <property type="entry name" value="PRAI"/>
    <property type="match status" value="1"/>
</dbReference>
<dbReference type="FunFam" id="3.20.20.70:FF:000024">
    <property type="entry name" value="Indole-3-glycerol phosphate synthase"/>
    <property type="match status" value="1"/>
</dbReference>
<keyword evidence="10" id="KW-0456">Lyase</keyword>
<dbReference type="CDD" id="cd00331">
    <property type="entry name" value="IGPS"/>
    <property type="match status" value="1"/>
</dbReference>
<dbReference type="InterPro" id="IPR001468">
    <property type="entry name" value="Indole-3-GlycerolPSynthase_CS"/>
</dbReference>
<dbReference type="SUPFAM" id="SSF51366">
    <property type="entry name" value="Ribulose-phoshate binding barrel"/>
    <property type="match status" value="2"/>
</dbReference>
<dbReference type="PROSITE" id="PS00614">
    <property type="entry name" value="IGPS"/>
    <property type="match status" value="1"/>
</dbReference>
<sequence>MHVIGEIKRASPSKGVINENVDILQQARSYEAAGVSAISVLTDPVFFMGEINDLAAVAQVVDVPVLCKDFIIDKRQLDRAKQAGASIVLLIVAALSMARLSELYQEARKRGLEVLVEVHDKDELRKAQAIGAEIIGVNNRNLKTFNVSLQTSLDLAQPEGKSIYISESGFKTDQDVEKIKHSYHGILVGETLMRAKTPSAKVAELQAAVLAGATYLGFVFAKSPRQMIPDEVRRLTRDLPERIKTVGVFVSPQQNEVEKTADIAGLDLVQIHGKTNLTKLSRPIIRAFSVKDQKTVCFNQYSHLLLDAPPAKLMGGNGRTFDWQLVDQNHLPKEKLWLAGGLTSDNVSEAIQYFAPKVVDVSSGVETMGEKDSIKIHAFCQAVKATDSQIKLQK</sequence>
<dbReference type="EMBL" id="HG806148">
    <property type="protein sequence ID" value="CDW57318.1"/>
    <property type="molecule type" value="Genomic_DNA"/>
</dbReference>
<comment type="catalytic activity">
    <reaction evidence="1">
        <text>N-(5-phospho-beta-D-ribosyl)anthranilate = 1-(2-carboxyphenylamino)-1-deoxy-D-ribulose 5-phosphate</text>
        <dbReference type="Rhea" id="RHEA:21540"/>
        <dbReference type="ChEBI" id="CHEBI:18277"/>
        <dbReference type="ChEBI" id="CHEBI:58613"/>
        <dbReference type="EC" id="5.3.1.24"/>
    </reaction>
</comment>